<dbReference type="RefSeq" id="WP_203817203.1">
    <property type="nucleotide sequence ID" value="NZ_BAAABP010000071.1"/>
</dbReference>
<organism evidence="1 2">
    <name type="scientific">Paractinoplanes ferrugineus</name>
    <dbReference type="NCBI Taxonomy" id="113564"/>
    <lineage>
        <taxon>Bacteria</taxon>
        <taxon>Bacillati</taxon>
        <taxon>Actinomycetota</taxon>
        <taxon>Actinomycetes</taxon>
        <taxon>Micromonosporales</taxon>
        <taxon>Micromonosporaceae</taxon>
        <taxon>Paractinoplanes</taxon>
    </lineage>
</organism>
<dbReference type="EMBL" id="BOMM01000016">
    <property type="protein sequence ID" value="GIE10680.1"/>
    <property type="molecule type" value="Genomic_DNA"/>
</dbReference>
<dbReference type="InterPro" id="IPR007995">
    <property type="entry name" value="DUF742"/>
</dbReference>
<keyword evidence="2" id="KW-1185">Reference proteome</keyword>
<dbReference type="Proteomes" id="UP000598174">
    <property type="component" value="Unassembled WGS sequence"/>
</dbReference>
<dbReference type="PANTHER" id="PTHR36221:SF1">
    <property type="entry name" value="DUF742 DOMAIN-CONTAINING PROTEIN"/>
    <property type="match status" value="1"/>
</dbReference>
<name>A0A919MFK7_9ACTN</name>
<gene>
    <name evidence="1" type="ORF">Afe05nite_25200</name>
</gene>
<accession>A0A919MFK7</accession>
<comment type="caution">
    <text evidence="1">The sequence shown here is derived from an EMBL/GenBank/DDBJ whole genome shotgun (WGS) entry which is preliminary data.</text>
</comment>
<proteinExistence type="predicted"/>
<dbReference type="AlphaFoldDB" id="A0A919MFK7"/>
<protein>
    <recommendedName>
        <fullName evidence="3">DUF742 domain-containing protein</fullName>
    </recommendedName>
</protein>
<evidence type="ECO:0000313" key="2">
    <source>
        <dbReference type="Proteomes" id="UP000598174"/>
    </source>
</evidence>
<dbReference type="PANTHER" id="PTHR36221">
    <property type="entry name" value="DUF742 DOMAIN-CONTAINING PROTEIN"/>
    <property type="match status" value="1"/>
</dbReference>
<evidence type="ECO:0008006" key="3">
    <source>
        <dbReference type="Google" id="ProtNLM"/>
    </source>
</evidence>
<dbReference type="Pfam" id="PF05331">
    <property type="entry name" value="DUF742"/>
    <property type="match status" value="1"/>
</dbReference>
<sequence>MATHPGYARHWKVRPYMRAASGRVGTGRRPLLIHTLVSTGGRFDPMLAATLAPATRRLYEAARTMCSVAELSAHCGLSLGVTRVLVSDLLKTNELILHDDRPTDVRPSNDVALLERLRAGLRKLT</sequence>
<evidence type="ECO:0000313" key="1">
    <source>
        <dbReference type="EMBL" id="GIE10680.1"/>
    </source>
</evidence>
<reference evidence="1" key="1">
    <citation type="submission" date="2021-01" db="EMBL/GenBank/DDBJ databases">
        <title>Whole genome shotgun sequence of Actinoplanes ferrugineus NBRC 15555.</title>
        <authorList>
            <person name="Komaki H."/>
            <person name="Tamura T."/>
        </authorList>
    </citation>
    <scope>NUCLEOTIDE SEQUENCE</scope>
    <source>
        <strain evidence="1">NBRC 15555</strain>
    </source>
</reference>